<keyword evidence="1 3" id="KW-0378">Hydrolase</keyword>
<dbReference type="InterPro" id="IPR036866">
    <property type="entry name" value="RibonucZ/Hydroxyglut_hydro"/>
</dbReference>
<dbReference type="InterPro" id="IPR001279">
    <property type="entry name" value="Metallo-B-lactamas"/>
</dbReference>
<comment type="caution">
    <text evidence="3">The sequence shown here is derived from an EMBL/GenBank/DDBJ whole genome shotgun (WGS) entry which is preliminary data.</text>
</comment>
<proteinExistence type="inferred from homology"/>
<dbReference type="InterPro" id="IPR050114">
    <property type="entry name" value="UPF0173_UPF0282_UlaG_hydrolase"/>
</dbReference>
<gene>
    <name evidence="3" type="ORF">GALL_203930</name>
</gene>
<dbReference type="PANTHER" id="PTHR43546:SF3">
    <property type="entry name" value="UPF0173 METAL-DEPENDENT HYDROLASE MJ1163"/>
    <property type="match status" value="1"/>
</dbReference>
<sequence length="272" mass="28904">MFYLNKLRAVLLALAMLAMTATAAQAATKIHWYGQSAFKIVTPSGGVILIDPWLTVPTNPDKDSIAKLGRVDYILISHGHFDHVGNAVEIAKKTGAELVASADLVRNLVAVAGYPKDKVMAAYMGGTVDLPKAGARVTLVNAIHGSDLSLPKPPEGGPATVAGGNPVGFVLQIKDGPTIYHTGDTDVFTDMKLIPQFFKVDLMLACIGGNYTMDPVRAALAVKFVNPKHVIPMHYGTFPVLAGTPAQFKAALDKRGLGKRMIAMKPGEDLAF</sequence>
<dbReference type="Pfam" id="PF13483">
    <property type="entry name" value="Lactamase_B_3"/>
    <property type="match status" value="1"/>
</dbReference>
<reference evidence="3" key="1">
    <citation type="submission" date="2016-10" db="EMBL/GenBank/DDBJ databases">
        <title>Sequence of Gallionella enrichment culture.</title>
        <authorList>
            <person name="Poehlein A."/>
            <person name="Muehling M."/>
            <person name="Daniel R."/>
        </authorList>
    </citation>
    <scope>NUCLEOTIDE SEQUENCE</scope>
</reference>
<organism evidence="3">
    <name type="scientific">mine drainage metagenome</name>
    <dbReference type="NCBI Taxonomy" id="410659"/>
    <lineage>
        <taxon>unclassified sequences</taxon>
        <taxon>metagenomes</taxon>
        <taxon>ecological metagenomes</taxon>
    </lineage>
</organism>
<dbReference type="Gene3D" id="3.60.15.10">
    <property type="entry name" value="Ribonuclease Z/Hydroxyacylglutathione hydrolase-like"/>
    <property type="match status" value="1"/>
</dbReference>
<evidence type="ECO:0000256" key="1">
    <source>
        <dbReference type="ARBA" id="ARBA00022801"/>
    </source>
</evidence>
<dbReference type="GO" id="GO:0016787">
    <property type="term" value="F:hydrolase activity"/>
    <property type="evidence" value="ECO:0007669"/>
    <property type="project" value="UniProtKB-KW"/>
</dbReference>
<protein>
    <submittedName>
        <fullName evidence="3">Metal-dependent hydrolase</fullName>
    </submittedName>
</protein>
<name>A0A1J5RPV1_9ZZZZ</name>
<dbReference type="EMBL" id="MLJW01000130">
    <property type="protein sequence ID" value="OIQ97634.1"/>
    <property type="molecule type" value="Genomic_DNA"/>
</dbReference>
<dbReference type="SUPFAM" id="SSF56281">
    <property type="entry name" value="Metallo-hydrolase/oxidoreductase"/>
    <property type="match status" value="1"/>
</dbReference>
<feature type="domain" description="Metallo-beta-lactamase" evidence="2">
    <location>
        <begin position="34"/>
        <end position="234"/>
    </location>
</feature>
<dbReference type="NCBIfam" id="NF001911">
    <property type="entry name" value="PRK00685.1"/>
    <property type="match status" value="1"/>
</dbReference>
<dbReference type="InterPro" id="IPR022877">
    <property type="entry name" value="UPF0173"/>
</dbReference>
<evidence type="ECO:0000313" key="3">
    <source>
        <dbReference type="EMBL" id="OIQ97634.1"/>
    </source>
</evidence>
<dbReference type="HAMAP" id="MF_00457">
    <property type="entry name" value="UPF0173"/>
    <property type="match status" value="1"/>
</dbReference>
<dbReference type="AlphaFoldDB" id="A0A1J5RPV1"/>
<accession>A0A1J5RPV1</accession>
<dbReference type="SMART" id="SM00849">
    <property type="entry name" value="Lactamase_B"/>
    <property type="match status" value="1"/>
</dbReference>
<evidence type="ECO:0000259" key="2">
    <source>
        <dbReference type="SMART" id="SM00849"/>
    </source>
</evidence>
<dbReference type="PANTHER" id="PTHR43546">
    <property type="entry name" value="UPF0173 METAL-DEPENDENT HYDROLASE MJ1163-RELATED"/>
    <property type="match status" value="1"/>
</dbReference>